<dbReference type="Gene3D" id="3.30.70.2190">
    <property type="match status" value="1"/>
</dbReference>
<feature type="domain" description="FAD-binding PCMH-type" evidence="12">
    <location>
        <begin position="65"/>
        <end position="244"/>
    </location>
</feature>
<name>A0A2X2C7Y5_PSELU</name>
<protein>
    <recommendedName>
        <fullName evidence="11">D-2-hydroxyglutarate dehydrogenase</fullName>
        <ecNumber evidence="9">1.1.99.39</ecNumber>
    </recommendedName>
</protein>
<dbReference type="AlphaFoldDB" id="A0A2X2C7Y5"/>
<evidence type="ECO:0000256" key="4">
    <source>
        <dbReference type="ARBA" id="ARBA00022630"/>
    </source>
</evidence>
<evidence type="ECO:0000256" key="3">
    <source>
        <dbReference type="ARBA" id="ARBA00011738"/>
    </source>
</evidence>
<dbReference type="Pfam" id="PF01565">
    <property type="entry name" value="FAD_binding_4"/>
    <property type="match status" value="1"/>
</dbReference>
<reference evidence="13 14" key="1">
    <citation type="submission" date="2018-06" db="EMBL/GenBank/DDBJ databases">
        <authorList>
            <consortium name="Pathogen Informatics"/>
            <person name="Doyle S."/>
        </authorList>
    </citation>
    <scope>NUCLEOTIDE SEQUENCE [LARGE SCALE GENOMIC DNA]</scope>
    <source>
        <strain evidence="13 14">NCTC11842</strain>
    </source>
</reference>
<gene>
    <name evidence="13" type="ORF">NCTC11842_00951</name>
</gene>
<dbReference type="InterPro" id="IPR016166">
    <property type="entry name" value="FAD-bd_PCMH"/>
</dbReference>
<keyword evidence="7" id="KW-0862">Zinc</keyword>
<dbReference type="InterPro" id="IPR016171">
    <property type="entry name" value="Vanillyl_alc_oxidase_C-sub2"/>
</dbReference>
<dbReference type="FunFam" id="3.30.465.10:FF:000025">
    <property type="entry name" value="FAD-binding oxidoreductase"/>
    <property type="match status" value="1"/>
</dbReference>
<evidence type="ECO:0000256" key="5">
    <source>
        <dbReference type="ARBA" id="ARBA00022723"/>
    </source>
</evidence>
<evidence type="ECO:0000256" key="6">
    <source>
        <dbReference type="ARBA" id="ARBA00022827"/>
    </source>
</evidence>
<comment type="catalytic activity">
    <reaction evidence="10">
        <text>(R)-2-hydroxyglutarate + A = 2-oxoglutarate + AH2</text>
        <dbReference type="Rhea" id="RHEA:38295"/>
        <dbReference type="ChEBI" id="CHEBI:13193"/>
        <dbReference type="ChEBI" id="CHEBI:15801"/>
        <dbReference type="ChEBI" id="CHEBI:16810"/>
        <dbReference type="ChEBI" id="CHEBI:17499"/>
        <dbReference type="EC" id="1.1.99.39"/>
    </reaction>
    <physiologicalReaction direction="left-to-right" evidence="10">
        <dbReference type="Rhea" id="RHEA:38296"/>
    </physiologicalReaction>
</comment>
<dbReference type="InterPro" id="IPR051264">
    <property type="entry name" value="FAD-oxidored/transferase_4"/>
</dbReference>
<comment type="subunit">
    <text evidence="3">Homodimer.</text>
</comment>
<sequence length="491" mass="54253">MLACSPFSLPGYDLSGSQDDHECHESFNMIDAALIESLKTLVEPGKVLTDAASLESYGKDWTKHFAPAPSAIVFPKTIEEVQAIVRWANEHRVALVPSGGRTGLSAAAVAANGEVVVAFDYMNRILDFNTFDRTVVCQPGVITEQLQAFAEDKGLYYPVDFASAGSSQLGGNIGTNAGGIKVIRYGMTRNWVAGLKVVTGTGELLELNKGLMKNATGYDFRHLFIGAEGTLGFVVEATMRLERQPTNLTALVLGTPDFDSIMPVLHAFQDKLDLTAFEFFSDKAMDKVLARGDVPAPFDTRCPFYALLEFEATTDERADQALATFEHCVNEGWVLDGVMSQSDQQLQNLWRLREDISETISYWTPYKNDISVTVSNVPSFLREIDGIVGEHYPDFEIIWFGHIGDGNLHLNILKPDDLSKDEFFDKCKVVNKWVFETVAKYNGSISAEHGVGMTKRDYLTYSRSEAEIAYMKAVKAVFDPNNIMNPGKVIA</sequence>
<dbReference type="InterPro" id="IPR016169">
    <property type="entry name" value="FAD-bd_PCMH_sub2"/>
</dbReference>
<keyword evidence="5" id="KW-0479">Metal-binding</keyword>
<evidence type="ECO:0000256" key="1">
    <source>
        <dbReference type="ARBA" id="ARBA00001974"/>
    </source>
</evidence>
<dbReference type="InterPro" id="IPR004113">
    <property type="entry name" value="FAD-bd_oxidored_4_C"/>
</dbReference>
<dbReference type="GO" id="GO:0046872">
    <property type="term" value="F:metal ion binding"/>
    <property type="evidence" value="ECO:0007669"/>
    <property type="project" value="UniProtKB-KW"/>
</dbReference>
<keyword evidence="4" id="KW-0285">Flavoprotein</keyword>
<evidence type="ECO:0000256" key="10">
    <source>
        <dbReference type="ARBA" id="ARBA00051291"/>
    </source>
</evidence>
<dbReference type="PANTHER" id="PTHR43716:SF1">
    <property type="entry name" value="D-2-HYDROXYGLUTARATE DEHYDROGENASE, MITOCHONDRIAL"/>
    <property type="match status" value="1"/>
</dbReference>
<dbReference type="FunFam" id="3.30.70.2740:FF:000005">
    <property type="entry name" value="FAD-binding oxidoreductase"/>
    <property type="match status" value="1"/>
</dbReference>
<evidence type="ECO:0000256" key="9">
    <source>
        <dbReference type="ARBA" id="ARBA00039003"/>
    </source>
</evidence>
<dbReference type="FunFam" id="1.10.45.10:FF:000001">
    <property type="entry name" value="D-lactate dehydrogenase mitochondrial"/>
    <property type="match status" value="1"/>
</dbReference>
<dbReference type="GO" id="GO:0022904">
    <property type="term" value="P:respiratory electron transport chain"/>
    <property type="evidence" value="ECO:0007669"/>
    <property type="project" value="TreeGrafter"/>
</dbReference>
<dbReference type="InterPro" id="IPR006094">
    <property type="entry name" value="Oxid_FAD_bind_N"/>
</dbReference>
<dbReference type="InterPro" id="IPR036318">
    <property type="entry name" value="FAD-bd_PCMH-like_sf"/>
</dbReference>
<comment type="cofactor">
    <cofactor evidence="1">
        <name>FAD</name>
        <dbReference type="ChEBI" id="CHEBI:57692"/>
    </cofactor>
</comment>
<evidence type="ECO:0000256" key="7">
    <source>
        <dbReference type="ARBA" id="ARBA00022833"/>
    </source>
</evidence>
<accession>A0A2X2C7Y5</accession>
<dbReference type="GO" id="GO:0071949">
    <property type="term" value="F:FAD binding"/>
    <property type="evidence" value="ECO:0007669"/>
    <property type="project" value="InterPro"/>
</dbReference>
<proteinExistence type="inferred from homology"/>
<keyword evidence="6" id="KW-0274">FAD</keyword>
<evidence type="ECO:0000256" key="2">
    <source>
        <dbReference type="ARBA" id="ARBA00008000"/>
    </source>
</evidence>
<dbReference type="GO" id="GO:0051990">
    <property type="term" value="F:(R)-2-hydroxyglutarate dehydrogenase activity"/>
    <property type="evidence" value="ECO:0007669"/>
    <property type="project" value="UniProtKB-EC"/>
</dbReference>
<organism evidence="13 14">
    <name type="scientific">Pseudomonas luteola</name>
    <dbReference type="NCBI Taxonomy" id="47886"/>
    <lineage>
        <taxon>Bacteria</taxon>
        <taxon>Pseudomonadati</taxon>
        <taxon>Pseudomonadota</taxon>
        <taxon>Gammaproteobacteria</taxon>
        <taxon>Pseudomonadales</taxon>
        <taxon>Pseudomonadaceae</taxon>
        <taxon>Pseudomonas</taxon>
    </lineage>
</organism>
<evidence type="ECO:0000313" key="14">
    <source>
        <dbReference type="Proteomes" id="UP000250443"/>
    </source>
</evidence>
<dbReference type="Gene3D" id="1.10.45.10">
    <property type="entry name" value="Vanillyl-alcohol Oxidase, Chain A, domain 4"/>
    <property type="match status" value="1"/>
</dbReference>
<dbReference type="Gene3D" id="3.30.465.10">
    <property type="match status" value="1"/>
</dbReference>
<dbReference type="InterPro" id="IPR016164">
    <property type="entry name" value="FAD-linked_Oxase-like_C"/>
</dbReference>
<evidence type="ECO:0000259" key="12">
    <source>
        <dbReference type="PROSITE" id="PS51387"/>
    </source>
</evidence>
<dbReference type="SUPFAM" id="SSF56176">
    <property type="entry name" value="FAD-binding/transporter-associated domain-like"/>
    <property type="match status" value="1"/>
</dbReference>
<dbReference type="SUPFAM" id="SSF55103">
    <property type="entry name" value="FAD-linked oxidases, C-terminal domain"/>
    <property type="match status" value="1"/>
</dbReference>
<keyword evidence="8 13" id="KW-0560">Oxidoreductase</keyword>
<evidence type="ECO:0000256" key="11">
    <source>
        <dbReference type="ARBA" id="ARBA00067680"/>
    </source>
</evidence>
<dbReference type="PROSITE" id="PS51387">
    <property type="entry name" value="FAD_PCMH"/>
    <property type="match status" value="1"/>
</dbReference>
<evidence type="ECO:0000256" key="8">
    <source>
        <dbReference type="ARBA" id="ARBA00023002"/>
    </source>
</evidence>
<dbReference type="Pfam" id="PF02913">
    <property type="entry name" value="FAD-oxidase_C"/>
    <property type="match status" value="1"/>
</dbReference>
<evidence type="ECO:0000313" key="13">
    <source>
        <dbReference type="EMBL" id="SPZ02981.1"/>
    </source>
</evidence>
<dbReference type="EMBL" id="UAUF01000008">
    <property type="protein sequence ID" value="SPZ02981.1"/>
    <property type="molecule type" value="Genomic_DNA"/>
</dbReference>
<dbReference type="PANTHER" id="PTHR43716">
    <property type="entry name" value="D-2-HYDROXYGLUTARATE DEHYDROGENASE, MITOCHONDRIAL"/>
    <property type="match status" value="1"/>
</dbReference>
<dbReference type="EC" id="1.1.99.39" evidence="9"/>
<comment type="similarity">
    <text evidence="2">Belongs to the FAD-binding oxidoreductase/transferase type 4 family.</text>
</comment>
<dbReference type="Gene3D" id="3.30.70.2740">
    <property type="match status" value="1"/>
</dbReference>
<dbReference type="Proteomes" id="UP000250443">
    <property type="component" value="Unassembled WGS sequence"/>
</dbReference>